<organism evidence="2">
    <name type="scientific">Fusarium oxysporum f. sp. pisi HDV247</name>
    <dbReference type="NCBI Taxonomy" id="1080344"/>
    <lineage>
        <taxon>Eukaryota</taxon>
        <taxon>Fungi</taxon>
        <taxon>Dikarya</taxon>
        <taxon>Ascomycota</taxon>
        <taxon>Pezizomycotina</taxon>
        <taxon>Sordariomycetes</taxon>
        <taxon>Hypocreomycetidae</taxon>
        <taxon>Hypocreales</taxon>
        <taxon>Nectriaceae</taxon>
        <taxon>Fusarium</taxon>
        <taxon>Fusarium oxysporum species complex</taxon>
    </lineage>
</organism>
<dbReference type="AlphaFoldDB" id="W9NQE0"/>
<proteinExistence type="predicted"/>
<protein>
    <submittedName>
        <fullName evidence="2">Uncharacterized protein</fullName>
    </submittedName>
</protein>
<sequence length="131" mass="14846">MKPIHVSCRPGIQTPRASSRRMSGDRKSHEQRAARIHPPEKKARRTHQSGIGNPGVVSTLVCRGDDARLRSITEVVCVSPFLFWTTRVVGLESCLSASSDGTFAKRRVFRPLIARRIERTQGGWRRRSRDR</sequence>
<evidence type="ECO:0000313" key="2">
    <source>
        <dbReference type="EMBL" id="EXA32202.1"/>
    </source>
</evidence>
<feature type="region of interest" description="Disordered" evidence="1">
    <location>
        <begin position="1"/>
        <end position="55"/>
    </location>
</feature>
<reference evidence="2" key="1">
    <citation type="submission" date="2011-10" db="EMBL/GenBank/DDBJ databases">
        <title>The Genome Sequence of Fusarium oxysporum HDV247.</title>
        <authorList>
            <consortium name="The Broad Institute Genome Sequencing Platform"/>
            <person name="Ma L.-J."/>
            <person name="Gale L.R."/>
            <person name="Schwartz D.C."/>
            <person name="Zhou S."/>
            <person name="Corby-Kistler H."/>
            <person name="Young S.K."/>
            <person name="Zeng Q."/>
            <person name="Gargeya S."/>
            <person name="Fitzgerald M."/>
            <person name="Haas B."/>
            <person name="Abouelleil A."/>
            <person name="Alvarado L."/>
            <person name="Arachchi H.M."/>
            <person name="Berlin A."/>
            <person name="Brown A."/>
            <person name="Chapman S.B."/>
            <person name="Chen Z."/>
            <person name="Dunbar C."/>
            <person name="Freedman E."/>
            <person name="Gearin G."/>
            <person name="Goldberg J."/>
            <person name="Griggs A."/>
            <person name="Gujja S."/>
            <person name="Heiman D."/>
            <person name="Howarth C."/>
            <person name="Larson L."/>
            <person name="Lui A."/>
            <person name="MacDonald P.J.P."/>
            <person name="Montmayeur A."/>
            <person name="Murphy C."/>
            <person name="Neiman D."/>
            <person name="Pearson M."/>
            <person name="Priest M."/>
            <person name="Roberts A."/>
            <person name="Saif S."/>
            <person name="Shea T."/>
            <person name="Shenoy N."/>
            <person name="Sisk P."/>
            <person name="Stolte C."/>
            <person name="Sykes S."/>
            <person name="Wortman J."/>
            <person name="Nusbaum C."/>
            <person name="Birren B."/>
        </authorList>
    </citation>
    <scope>NUCLEOTIDE SEQUENCE [LARGE SCALE GENOMIC DNA]</scope>
    <source>
        <strain evidence="2">HDV247</strain>
    </source>
</reference>
<name>W9NQE0_FUSOX</name>
<dbReference type="EMBL" id="JH650999">
    <property type="protein sequence ID" value="EXA32202.1"/>
    <property type="molecule type" value="Genomic_DNA"/>
</dbReference>
<dbReference type="Proteomes" id="UP000030751">
    <property type="component" value="Unassembled WGS sequence"/>
</dbReference>
<feature type="compositionally biased region" description="Basic and acidic residues" evidence="1">
    <location>
        <begin position="22"/>
        <end position="41"/>
    </location>
</feature>
<reference evidence="2" key="2">
    <citation type="submission" date="2012-05" db="EMBL/GenBank/DDBJ databases">
        <title>Annotation of the Genome Sequence of Fusarium oxysporum HDV247.</title>
        <authorList>
            <consortium name="The Broad Institute Genomics Platform"/>
            <person name="Ma L.-J."/>
            <person name="Corby-Kistler H."/>
            <person name="Broz K."/>
            <person name="Gale L.R."/>
            <person name="Jonkers W."/>
            <person name="O'Donnell K."/>
            <person name="Ploetz R."/>
            <person name="Steinberg C."/>
            <person name="Schwartz D.C."/>
            <person name="VanEtten H."/>
            <person name="Zhou S."/>
            <person name="Young S.K."/>
            <person name="Zeng Q."/>
            <person name="Gargeya S."/>
            <person name="Fitzgerald M."/>
            <person name="Abouelleil A."/>
            <person name="Alvarado L."/>
            <person name="Chapman S.B."/>
            <person name="Gainer-Dewar J."/>
            <person name="Goldberg J."/>
            <person name="Griggs A."/>
            <person name="Gujja S."/>
            <person name="Hansen M."/>
            <person name="Howarth C."/>
            <person name="Imamovic A."/>
            <person name="Ireland A."/>
            <person name="Larimer J."/>
            <person name="McCowan C."/>
            <person name="Murphy C."/>
            <person name="Pearson M."/>
            <person name="Poon T.W."/>
            <person name="Priest M."/>
            <person name="Roberts A."/>
            <person name="Saif S."/>
            <person name="Shea T."/>
            <person name="Sykes S."/>
            <person name="Wortman J."/>
            <person name="Nusbaum C."/>
            <person name="Birren B."/>
        </authorList>
    </citation>
    <scope>NUCLEOTIDE SEQUENCE</scope>
    <source>
        <strain evidence="2">HDV247</strain>
    </source>
</reference>
<dbReference type="HOGENOM" id="CLU_1927667_0_0_1"/>
<accession>W9NQE0</accession>
<evidence type="ECO:0000256" key="1">
    <source>
        <dbReference type="SAM" id="MobiDB-lite"/>
    </source>
</evidence>
<gene>
    <name evidence="2" type="ORF">FOVG_16573</name>
</gene>